<proteinExistence type="predicted"/>
<dbReference type="GeneID" id="9681305"/>
<dbReference type="OMA" id="CHEYKHT"/>
<accession>C1MK41</accession>
<feature type="non-terminal residue" evidence="3">
    <location>
        <position position="1"/>
    </location>
</feature>
<evidence type="ECO:0000313" key="3">
    <source>
        <dbReference type="EMBL" id="EEH59302.1"/>
    </source>
</evidence>
<dbReference type="PANTHER" id="PTHR24119:SF0">
    <property type="entry name" value="ACYL-COA-BINDING DOMAIN-CONTAINING PROTEIN 6"/>
    <property type="match status" value="1"/>
</dbReference>
<dbReference type="OrthoDB" id="498523at2759"/>
<dbReference type="InterPro" id="IPR036770">
    <property type="entry name" value="Ankyrin_rpt-contain_sf"/>
</dbReference>
<dbReference type="Proteomes" id="UP000001876">
    <property type="component" value="Unassembled WGS sequence"/>
</dbReference>
<dbReference type="AlphaFoldDB" id="C1MK41"/>
<evidence type="ECO:0000313" key="4">
    <source>
        <dbReference type="Proteomes" id="UP000001876"/>
    </source>
</evidence>
<keyword evidence="1" id="KW-0446">Lipid-binding</keyword>
<dbReference type="RefSeq" id="XP_003055926.1">
    <property type="nucleotide sequence ID" value="XM_003055880.1"/>
</dbReference>
<dbReference type="PROSITE" id="PS50297">
    <property type="entry name" value="ANK_REP_REGION"/>
    <property type="match status" value="1"/>
</dbReference>
<gene>
    <name evidence="3" type="ORF">MICPUCDRAFT_14497</name>
</gene>
<dbReference type="eggNOG" id="ENOG502SFXD">
    <property type="taxonomic scope" value="Eukaryota"/>
</dbReference>
<dbReference type="GO" id="GO:0000062">
    <property type="term" value="F:fatty-acyl-CoA binding"/>
    <property type="evidence" value="ECO:0007669"/>
    <property type="project" value="TreeGrafter"/>
</dbReference>
<evidence type="ECO:0000256" key="2">
    <source>
        <dbReference type="PROSITE-ProRule" id="PRU00023"/>
    </source>
</evidence>
<organism evidence="4">
    <name type="scientific">Micromonas pusilla (strain CCMP1545)</name>
    <name type="common">Picoplanktonic green alga</name>
    <dbReference type="NCBI Taxonomy" id="564608"/>
    <lineage>
        <taxon>Eukaryota</taxon>
        <taxon>Viridiplantae</taxon>
        <taxon>Chlorophyta</taxon>
        <taxon>Mamiellophyceae</taxon>
        <taxon>Mamiellales</taxon>
        <taxon>Mamiellaceae</taxon>
        <taxon>Micromonas</taxon>
    </lineage>
</organism>
<evidence type="ECO:0000256" key="1">
    <source>
        <dbReference type="ARBA" id="ARBA00023121"/>
    </source>
</evidence>
<keyword evidence="2" id="KW-0040">ANK repeat</keyword>
<sequence length="77" mass="8359">QFGNTPFIISCQNGNARIVKALLRHGASLDSQNKQGCTGLHYCIAYGFNSLSDYLIAKGANDKLLNKLGLNPYEGIK</sequence>
<keyword evidence="4" id="KW-1185">Reference proteome</keyword>
<name>C1MK41_MICPC</name>
<feature type="repeat" description="ANK" evidence="2">
    <location>
        <begin position="2"/>
        <end position="34"/>
    </location>
</feature>
<dbReference type="SMART" id="SM00248">
    <property type="entry name" value="ANK"/>
    <property type="match status" value="2"/>
</dbReference>
<reference evidence="3 4" key="1">
    <citation type="journal article" date="2009" name="Science">
        <title>Green evolution and dynamic adaptations revealed by genomes of the marine picoeukaryotes Micromonas.</title>
        <authorList>
            <person name="Worden A.Z."/>
            <person name="Lee J.H."/>
            <person name="Mock T."/>
            <person name="Rouze P."/>
            <person name="Simmons M.P."/>
            <person name="Aerts A.L."/>
            <person name="Allen A.E."/>
            <person name="Cuvelier M.L."/>
            <person name="Derelle E."/>
            <person name="Everett M.V."/>
            <person name="Foulon E."/>
            <person name="Grimwood J."/>
            <person name="Gundlach H."/>
            <person name="Henrissat B."/>
            <person name="Napoli C."/>
            <person name="McDonald S.M."/>
            <person name="Parker M.S."/>
            <person name="Rombauts S."/>
            <person name="Salamov A."/>
            <person name="Von Dassow P."/>
            <person name="Badger J.H."/>
            <person name="Coutinho P.M."/>
            <person name="Demir E."/>
            <person name="Dubchak I."/>
            <person name="Gentemann C."/>
            <person name="Eikrem W."/>
            <person name="Gready J.E."/>
            <person name="John U."/>
            <person name="Lanier W."/>
            <person name="Lindquist E.A."/>
            <person name="Lucas S."/>
            <person name="Mayer K.F."/>
            <person name="Moreau H."/>
            <person name="Not F."/>
            <person name="Otillar R."/>
            <person name="Panaud O."/>
            <person name="Pangilinan J."/>
            <person name="Paulsen I."/>
            <person name="Piegu B."/>
            <person name="Poliakov A."/>
            <person name="Robbens S."/>
            <person name="Schmutz J."/>
            <person name="Toulza E."/>
            <person name="Wyss T."/>
            <person name="Zelensky A."/>
            <person name="Zhou K."/>
            <person name="Armbrust E.V."/>
            <person name="Bhattacharya D."/>
            <person name="Goodenough U.W."/>
            <person name="Van de Peer Y."/>
            <person name="Grigoriev I.V."/>
        </authorList>
    </citation>
    <scope>NUCLEOTIDE SEQUENCE [LARGE SCALE GENOMIC DNA]</scope>
    <source>
        <strain evidence="3 4">CCMP1545</strain>
    </source>
</reference>
<dbReference type="SUPFAM" id="SSF48403">
    <property type="entry name" value="Ankyrin repeat"/>
    <property type="match status" value="1"/>
</dbReference>
<dbReference type="KEGG" id="mpp:MICPUCDRAFT_14497"/>
<dbReference type="PANTHER" id="PTHR24119">
    <property type="entry name" value="ACYL-COA-BINDING DOMAIN-CONTAINING PROTEIN 6"/>
    <property type="match status" value="1"/>
</dbReference>
<protein>
    <submittedName>
        <fullName evidence="3">Predicted protein</fullName>
    </submittedName>
</protein>
<dbReference type="EMBL" id="GG663736">
    <property type="protein sequence ID" value="EEH59302.1"/>
    <property type="molecule type" value="Genomic_DNA"/>
</dbReference>
<dbReference type="PROSITE" id="PS50088">
    <property type="entry name" value="ANK_REPEAT"/>
    <property type="match status" value="1"/>
</dbReference>
<dbReference type="InterPro" id="IPR002110">
    <property type="entry name" value="Ankyrin_rpt"/>
</dbReference>
<dbReference type="Pfam" id="PF12796">
    <property type="entry name" value="Ank_2"/>
    <property type="match status" value="1"/>
</dbReference>
<dbReference type="Gene3D" id="1.25.40.20">
    <property type="entry name" value="Ankyrin repeat-containing domain"/>
    <property type="match status" value="1"/>
</dbReference>